<feature type="transmembrane region" description="Helical" evidence="8">
    <location>
        <begin position="115"/>
        <end position="138"/>
    </location>
</feature>
<feature type="transmembrane region" description="Helical" evidence="8">
    <location>
        <begin position="73"/>
        <end position="94"/>
    </location>
</feature>
<reference evidence="9" key="1">
    <citation type="journal article" date="2013" name="PLoS ONE">
        <title>Metagenomic insights into the carbohydrate-active enzymes carried by the microorganisms adhering to solid digesta in the rumen of cows.</title>
        <authorList>
            <person name="Wang L."/>
            <person name="Hatem A."/>
            <person name="Catalyurek U.V."/>
            <person name="Morrison M."/>
            <person name="Yu Z."/>
        </authorList>
    </citation>
    <scope>NUCLEOTIDE SEQUENCE</scope>
</reference>
<comment type="subcellular location">
    <subcellularLocation>
        <location evidence="1">Cell membrane</location>
        <topology evidence="1">Multi-pass membrane protein</topology>
    </subcellularLocation>
</comment>
<feature type="transmembrane region" description="Helical" evidence="8">
    <location>
        <begin position="6"/>
        <end position="28"/>
    </location>
</feature>
<dbReference type="AlphaFoldDB" id="W0FN82"/>
<evidence type="ECO:0000256" key="2">
    <source>
        <dbReference type="ARBA" id="ARBA00006939"/>
    </source>
</evidence>
<evidence type="ECO:0000256" key="1">
    <source>
        <dbReference type="ARBA" id="ARBA00004651"/>
    </source>
</evidence>
<sequence length="261" mass="26154">MAMRLKAAAGFLIPFLGTALGAAGVFFLRGALSARLEKGLNGFASGVMAAASFFSLLLPAIEQAGGMGRLAFLPAASGFLAGVLGLLALDAAAPRMRRGAGGRDPRGGLRRAAKLALAVTIHNLPEGMAVGIVFAGWMYGDADIAFAAAMALSLGIAVQNIPEGAIVSMPLRAEGVPRGRAFALGALSGAVEPAGALLTALAAGLFLPVMPYLLGFAAGAMLYVVVGELIPETAGDGCSRVAAVHFALGFALMMALDAALS</sequence>
<keyword evidence="7 8" id="KW-0472">Membrane</keyword>
<evidence type="ECO:0000256" key="6">
    <source>
        <dbReference type="ARBA" id="ARBA00022989"/>
    </source>
</evidence>
<feature type="transmembrane region" description="Helical" evidence="8">
    <location>
        <begin position="144"/>
        <end position="161"/>
    </location>
</feature>
<dbReference type="InterPro" id="IPR003689">
    <property type="entry name" value="ZIP"/>
</dbReference>
<accession>W0FN82</accession>
<name>W0FN82_9BACT</name>
<evidence type="ECO:0000313" key="9">
    <source>
        <dbReference type="EMBL" id="AHF24460.1"/>
    </source>
</evidence>
<feature type="transmembrane region" description="Helical" evidence="8">
    <location>
        <begin position="40"/>
        <end position="61"/>
    </location>
</feature>
<evidence type="ECO:0000256" key="7">
    <source>
        <dbReference type="ARBA" id="ARBA00023136"/>
    </source>
</evidence>
<dbReference type="EMBL" id="KC246794">
    <property type="protein sequence ID" value="AHF24460.1"/>
    <property type="molecule type" value="Genomic_DNA"/>
</dbReference>
<keyword evidence="4 8" id="KW-0812">Transmembrane</keyword>
<evidence type="ECO:0000256" key="4">
    <source>
        <dbReference type="ARBA" id="ARBA00022692"/>
    </source>
</evidence>
<evidence type="ECO:0000256" key="8">
    <source>
        <dbReference type="SAM" id="Phobius"/>
    </source>
</evidence>
<protein>
    <submittedName>
        <fullName evidence="9">Metal cation transporter, zinc (Zn2+)-iron (Fe2+) permease (ZIP) family protein</fullName>
    </submittedName>
</protein>
<dbReference type="PANTHER" id="PTHR11040:SF211">
    <property type="entry name" value="ZINC TRANSPORTER ZIP11"/>
    <property type="match status" value="1"/>
</dbReference>
<feature type="transmembrane region" description="Helical" evidence="8">
    <location>
        <begin position="242"/>
        <end position="260"/>
    </location>
</feature>
<keyword evidence="6 8" id="KW-1133">Transmembrane helix</keyword>
<dbReference type="GO" id="GO:0005886">
    <property type="term" value="C:plasma membrane"/>
    <property type="evidence" value="ECO:0007669"/>
    <property type="project" value="UniProtKB-SubCell"/>
</dbReference>
<organism evidence="9">
    <name type="scientific">uncultured bacterium Contig99</name>
    <dbReference type="NCBI Taxonomy" id="1393639"/>
    <lineage>
        <taxon>Bacteria</taxon>
        <taxon>environmental samples</taxon>
    </lineage>
</organism>
<comment type="similarity">
    <text evidence="2">Belongs to the ZIP transporter (TC 2.A.5) family.</text>
</comment>
<evidence type="ECO:0000256" key="5">
    <source>
        <dbReference type="ARBA" id="ARBA00022833"/>
    </source>
</evidence>
<proteinExistence type="inferred from homology"/>
<feature type="transmembrane region" description="Helical" evidence="8">
    <location>
        <begin position="212"/>
        <end position="230"/>
    </location>
</feature>
<dbReference type="PANTHER" id="PTHR11040">
    <property type="entry name" value="ZINC/IRON TRANSPORTER"/>
    <property type="match status" value="1"/>
</dbReference>
<dbReference type="GO" id="GO:0005385">
    <property type="term" value="F:zinc ion transmembrane transporter activity"/>
    <property type="evidence" value="ECO:0007669"/>
    <property type="project" value="TreeGrafter"/>
</dbReference>
<keyword evidence="3" id="KW-1003">Cell membrane</keyword>
<evidence type="ECO:0000256" key="3">
    <source>
        <dbReference type="ARBA" id="ARBA00022475"/>
    </source>
</evidence>
<feature type="transmembrane region" description="Helical" evidence="8">
    <location>
        <begin position="182"/>
        <end position="206"/>
    </location>
</feature>
<keyword evidence="5" id="KW-0862">Zinc</keyword>
<dbReference type="Pfam" id="PF02535">
    <property type="entry name" value="Zip"/>
    <property type="match status" value="1"/>
</dbReference>